<reference evidence="3 4" key="1">
    <citation type="submission" date="2019-06" db="EMBL/GenBank/DDBJ databases">
        <title>Draft genome sequence of the filamentous fungus Phialemoniopsis curvata isolated from diesel fuel.</title>
        <authorList>
            <person name="Varaljay V.A."/>
            <person name="Lyon W.J."/>
            <person name="Crouch A.L."/>
            <person name="Drake C.E."/>
            <person name="Hollomon J.M."/>
            <person name="Nadeau L.J."/>
            <person name="Nunn H.S."/>
            <person name="Stevenson B.S."/>
            <person name="Bojanowski C.L."/>
            <person name="Crookes-Goodson W.J."/>
        </authorList>
    </citation>
    <scope>NUCLEOTIDE SEQUENCE [LARGE SCALE GENOMIC DNA]</scope>
    <source>
        <strain evidence="3 4">D216</strain>
    </source>
</reference>
<keyword evidence="2" id="KW-0732">Signal</keyword>
<feature type="chain" id="PRO_5021227132" description="Peptidyl-tRNA hydrolase" evidence="2">
    <location>
        <begin position="20"/>
        <end position="259"/>
    </location>
</feature>
<accession>A0A507ATH9</accession>
<dbReference type="Proteomes" id="UP000319257">
    <property type="component" value="Unassembled WGS sequence"/>
</dbReference>
<evidence type="ECO:0000256" key="1">
    <source>
        <dbReference type="SAM" id="Phobius"/>
    </source>
</evidence>
<gene>
    <name evidence="3" type="ORF">E0L32_008853</name>
</gene>
<sequence>MRFSTSSILLALPLLGAAAESPFEEYKAQFQNFLGQFGSYIPSPNRHDHADAAASKAAKKMDVLSLDNWKSTLYSPVKPGATTPEEWWVFVTGRNKTCFGHCLQVESAFNETAAKFATQAKAPHMAYLNCDDQPILCNSWSASPGTLWVFEMLPPPAKIDIYLKRFNLTTTTSQDFVKVYESGSKENFHLHDGYFHPFDGPLATYGAAVPVAYVLWVLNVVPSWAMMLIISFFSRSMMSRRMNNMDGQRRPAAAAAAAR</sequence>
<comment type="caution">
    <text evidence="3">The sequence shown here is derived from an EMBL/GenBank/DDBJ whole genome shotgun (WGS) entry which is preliminary data.</text>
</comment>
<feature type="transmembrane region" description="Helical" evidence="1">
    <location>
        <begin position="213"/>
        <end position="233"/>
    </location>
</feature>
<dbReference type="STRING" id="1093900.A0A507ATH9"/>
<dbReference type="AlphaFoldDB" id="A0A507ATH9"/>
<keyword evidence="1" id="KW-0472">Membrane</keyword>
<dbReference type="OrthoDB" id="1733656at2759"/>
<evidence type="ECO:0008006" key="5">
    <source>
        <dbReference type="Google" id="ProtNLM"/>
    </source>
</evidence>
<name>A0A507ATH9_9PEZI</name>
<evidence type="ECO:0000313" key="3">
    <source>
        <dbReference type="EMBL" id="TPX10006.1"/>
    </source>
</evidence>
<dbReference type="InParanoid" id="A0A507ATH9"/>
<dbReference type="GeneID" id="41976300"/>
<keyword evidence="1" id="KW-1133">Transmembrane helix</keyword>
<evidence type="ECO:0000313" key="4">
    <source>
        <dbReference type="Proteomes" id="UP000319257"/>
    </source>
</evidence>
<keyword evidence="1" id="KW-0812">Transmembrane</keyword>
<evidence type="ECO:0000256" key="2">
    <source>
        <dbReference type="SAM" id="SignalP"/>
    </source>
</evidence>
<dbReference type="EMBL" id="SKBQ01000060">
    <property type="protein sequence ID" value="TPX10006.1"/>
    <property type="molecule type" value="Genomic_DNA"/>
</dbReference>
<feature type="signal peptide" evidence="2">
    <location>
        <begin position="1"/>
        <end position="19"/>
    </location>
</feature>
<keyword evidence="4" id="KW-1185">Reference proteome</keyword>
<protein>
    <recommendedName>
        <fullName evidence="5">Peptidyl-tRNA hydrolase</fullName>
    </recommendedName>
</protein>
<dbReference type="RefSeq" id="XP_030991717.1">
    <property type="nucleotide sequence ID" value="XM_031143753.1"/>
</dbReference>
<organism evidence="3 4">
    <name type="scientific">Thyridium curvatum</name>
    <dbReference type="NCBI Taxonomy" id="1093900"/>
    <lineage>
        <taxon>Eukaryota</taxon>
        <taxon>Fungi</taxon>
        <taxon>Dikarya</taxon>
        <taxon>Ascomycota</taxon>
        <taxon>Pezizomycotina</taxon>
        <taxon>Sordariomycetes</taxon>
        <taxon>Sordariomycetidae</taxon>
        <taxon>Thyridiales</taxon>
        <taxon>Thyridiaceae</taxon>
        <taxon>Thyridium</taxon>
    </lineage>
</organism>
<proteinExistence type="predicted"/>